<dbReference type="Gene3D" id="3.40.50.620">
    <property type="entry name" value="HUPs"/>
    <property type="match status" value="1"/>
</dbReference>
<dbReference type="InterPro" id="IPR014729">
    <property type="entry name" value="Rossmann-like_a/b/a_fold"/>
</dbReference>
<dbReference type="PANTHER" id="PTHR30336">
    <property type="entry name" value="INNER MEMBRANE PROTEIN, PROBABLE PERMEASE"/>
    <property type="match status" value="1"/>
</dbReference>
<feature type="transmembrane region" description="Helical" evidence="1">
    <location>
        <begin position="32"/>
        <end position="50"/>
    </location>
</feature>
<keyword evidence="1" id="KW-0812">Transmembrane</keyword>
<dbReference type="RefSeq" id="WP_262574768.1">
    <property type="nucleotide sequence ID" value="NZ_JAOQKJ010000007.1"/>
</dbReference>
<sequence>MYLILMLLGCICLFYFIVVAVAGHGTSFYFIWLFLALCSFLSALSVRTGIITKYLPMWLKRLFLILVGIGAVLFVVVEGMIFTGYVQRGESDCDYLIVLGAQMKPDGPSRVLQYRLDAAYDYLVENPDTKVIVSGGQGSDEMISEAQGMYDYLAGRGIEKERIIREDRSVNTVQNLKYSAEFLDREQDSVCIVSNNFHMFRARRLAEKLGYQKVCGLAAKGDPVLMANNMLREFFGVMKDFTYGNL</sequence>
<dbReference type="EMBL" id="JAOQKJ010000007">
    <property type="protein sequence ID" value="MCU6744668.1"/>
    <property type="molecule type" value="Genomic_DNA"/>
</dbReference>
<keyword evidence="1" id="KW-0472">Membrane</keyword>
<accession>A0ABT2T360</accession>
<reference evidence="3 4" key="1">
    <citation type="journal article" date="2021" name="ISME Commun">
        <title>Automated analysis of genomic sequences facilitates high-throughput and comprehensive description of bacteria.</title>
        <authorList>
            <person name="Hitch T.C.A."/>
        </authorList>
    </citation>
    <scope>NUCLEOTIDE SEQUENCE [LARGE SCALE GENOMIC DNA]</scope>
    <source>
        <strain evidence="3 4">Sanger_18</strain>
    </source>
</reference>
<feature type="domain" description="DUF218" evidence="2">
    <location>
        <begin position="94"/>
        <end position="234"/>
    </location>
</feature>
<dbReference type="PANTHER" id="PTHR30336:SF4">
    <property type="entry name" value="ENVELOPE BIOGENESIS FACTOR ELYC"/>
    <property type="match status" value="1"/>
</dbReference>
<comment type="caution">
    <text evidence="3">The sequence shown here is derived from an EMBL/GenBank/DDBJ whole genome shotgun (WGS) entry which is preliminary data.</text>
</comment>
<gene>
    <name evidence="3" type="ORF">OCV77_09195</name>
</gene>
<protein>
    <submittedName>
        <fullName evidence="3">YdcF family protein</fullName>
    </submittedName>
</protein>
<evidence type="ECO:0000313" key="4">
    <source>
        <dbReference type="Proteomes" id="UP001652432"/>
    </source>
</evidence>
<name>A0ABT2T360_9FIRM</name>
<dbReference type="Pfam" id="PF02698">
    <property type="entry name" value="DUF218"/>
    <property type="match status" value="1"/>
</dbReference>
<dbReference type="CDD" id="cd06259">
    <property type="entry name" value="YdcF-like"/>
    <property type="match status" value="1"/>
</dbReference>
<proteinExistence type="predicted"/>
<keyword evidence="1" id="KW-1133">Transmembrane helix</keyword>
<organism evidence="3 4">
    <name type="scientific">Suilimivivens aceti</name>
    <dbReference type="NCBI Taxonomy" id="2981774"/>
    <lineage>
        <taxon>Bacteria</taxon>
        <taxon>Bacillati</taxon>
        <taxon>Bacillota</taxon>
        <taxon>Clostridia</taxon>
        <taxon>Lachnospirales</taxon>
        <taxon>Lachnospiraceae</taxon>
        <taxon>Suilimivivens</taxon>
    </lineage>
</organism>
<keyword evidence="4" id="KW-1185">Reference proteome</keyword>
<dbReference type="InterPro" id="IPR003848">
    <property type="entry name" value="DUF218"/>
</dbReference>
<evidence type="ECO:0000313" key="3">
    <source>
        <dbReference type="EMBL" id="MCU6744668.1"/>
    </source>
</evidence>
<dbReference type="InterPro" id="IPR051599">
    <property type="entry name" value="Cell_Envelope_Assoc"/>
</dbReference>
<dbReference type="Proteomes" id="UP001652432">
    <property type="component" value="Unassembled WGS sequence"/>
</dbReference>
<evidence type="ECO:0000256" key="1">
    <source>
        <dbReference type="SAM" id="Phobius"/>
    </source>
</evidence>
<evidence type="ECO:0000259" key="2">
    <source>
        <dbReference type="Pfam" id="PF02698"/>
    </source>
</evidence>
<feature type="transmembrane region" description="Helical" evidence="1">
    <location>
        <begin position="62"/>
        <end position="86"/>
    </location>
</feature>